<organism evidence="3 4">
    <name type="scientific">Mycena rosella</name>
    <name type="common">Pink bonnet</name>
    <name type="synonym">Agaricus rosellus</name>
    <dbReference type="NCBI Taxonomy" id="1033263"/>
    <lineage>
        <taxon>Eukaryota</taxon>
        <taxon>Fungi</taxon>
        <taxon>Dikarya</taxon>
        <taxon>Basidiomycota</taxon>
        <taxon>Agaricomycotina</taxon>
        <taxon>Agaricomycetes</taxon>
        <taxon>Agaricomycetidae</taxon>
        <taxon>Agaricales</taxon>
        <taxon>Marasmiineae</taxon>
        <taxon>Mycenaceae</taxon>
        <taxon>Mycena</taxon>
    </lineage>
</organism>
<keyword evidence="1" id="KW-0862">Zinc</keyword>
<accession>A0AAD7GPM9</accession>
<dbReference type="PROSITE" id="PS50089">
    <property type="entry name" value="ZF_RING_2"/>
    <property type="match status" value="1"/>
</dbReference>
<dbReference type="Gene3D" id="3.30.40.10">
    <property type="entry name" value="Zinc/RING finger domain, C3HC4 (zinc finger)"/>
    <property type="match status" value="1"/>
</dbReference>
<dbReference type="AlphaFoldDB" id="A0AAD7GPM9"/>
<evidence type="ECO:0000256" key="1">
    <source>
        <dbReference type="PROSITE-ProRule" id="PRU00175"/>
    </source>
</evidence>
<name>A0AAD7GPM9_MYCRO</name>
<dbReference type="GO" id="GO:0008270">
    <property type="term" value="F:zinc ion binding"/>
    <property type="evidence" value="ECO:0007669"/>
    <property type="project" value="UniProtKB-KW"/>
</dbReference>
<dbReference type="EMBL" id="JARKIE010000017">
    <property type="protein sequence ID" value="KAJ7701527.1"/>
    <property type="molecule type" value="Genomic_DNA"/>
</dbReference>
<feature type="domain" description="RING-type" evidence="2">
    <location>
        <begin position="48"/>
        <end position="86"/>
    </location>
</feature>
<sequence>MHVITPFERDRRRNGYQPPLNSPLLVKELYVDGILPTPLKTNNPDHTCSLCSHVKSHPVIYNCYHSHCYACICQRLEDNWTCPTCSALIKRAPRRNHDEEHAIAQLFLAWAVATRVAYFWTGLILPRPAQVIVPCSDKSS</sequence>
<dbReference type="InterPro" id="IPR001841">
    <property type="entry name" value="Znf_RING"/>
</dbReference>
<keyword evidence="1" id="KW-0863">Zinc-finger</keyword>
<gene>
    <name evidence="3" type="ORF">B0H17DRAFT_1195307</name>
</gene>
<protein>
    <recommendedName>
        <fullName evidence="2">RING-type domain-containing protein</fullName>
    </recommendedName>
</protein>
<reference evidence="3" key="1">
    <citation type="submission" date="2023-03" db="EMBL/GenBank/DDBJ databases">
        <title>Massive genome expansion in bonnet fungi (Mycena s.s.) driven by repeated elements and novel gene families across ecological guilds.</title>
        <authorList>
            <consortium name="Lawrence Berkeley National Laboratory"/>
            <person name="Harder C.B."/>
            <person name="Miyauchi S."/>
            <person name="Viragh M."/>
            <person name="Kuo A."/>
            <person name="Thoen E."/>
            <person name="Andreopoulos B."/>
            <person name="Lu D."/>
            <person name="Skrede I."/>
            <person name="Drula E."/>
            <person name="Henrissat B."/>
            <person name="Morin E."/>
            <person name="Kohler A."/>
            <person name="Barry K."/>
            <person name="LaButti K."/>
            <person name="Morin E."/>
            <person name="Salamov A."/>
            <person name="Lipzen A."/>
            <person name="Mereny Z."/>
            <person name="Hegedus B."/>
            <person name="Baldrian P."/>
            <person name="Stursova M."/>
            <person name="Weitz H."/>
            <person name="Taylor A."/>
            <person name="Grigoriev I.V."/>
            <person name="Nagy L.G."/>
            <person name="Martin F."/>
            <person name="Kauserud H."/>
        </authorList>
    </citation>
    <scope>NUCLEOTIDE SEQUENCE</scope>
    <source>
        <strain evidence="3">CBHHK067</strain>
    </source>
</reference>
<dbReference type="InterPro" id="IPR013083">
    <property type="entry name" value="Znf_RING/FYVE/PHD"/>
</dbReference>
<dbReference type="SUPFAM" id="SSF57850">
    <property type="entry name" value="RING/U-box"/>
    <property type="match status" value="1"/>
</dbReference>
<proteinExistence type="predicted"/>
<comment type="caution">
    <text evidence="3">The sequence shown here is derived from an EMBL/GenBank/DDBJ whole genome shotgun (WGS) entry which is preliminary data.</text>
</comment>
<dbReference type="Proteomes" id="UP001221757">
    <property type="component" value="Unassembled WGS sequence"/>
</dbReference>
<keyword evidence="1" id="KW-0479">Metal-binding</keyword>
<evidence type="ECO:0000313" key="3">
    <source>
        <dbReference type="EMBL" id="KAJ7701527.1"/>
    </source>
</evidence>
<evidence type="ECO:0000313" key="4">
    <source>
        <dbReference type="Proteomes" id="UP001221757"/>
    </source>
</evidence>
<keyword evidence="4" id="KW-1185">Reference proteome</keyword>
<evidence type="ECO:0000259" key="2">
    <source>
        <dbReference type="PROSITE" id="PS50089"/>
    </source>
</evidence>